<dbReference type="Pfam" id="PF00031">
    <property type="entry name" value="Cystatin"/>
    <property type="match status" value="1"/>
</dbReference>
<keyword evidence="4" id="KW-1185">Reference proteome</keyword>
<evidence type="ECO:0000313" key="3">
    <source>
        <dbReference type="EMBL" id="EDW67562.1"/>
    </source>
</evidence>
<dbReference type="InterPro" id="IPR000010">
    <property type="entry name" value="Cystatin_dom"/>
</dbReference>
<dbReference type="Proteomes" id="UP000008792">
    <property type="component" value="Unassembled WGS sequence"/>
</dbReference>
<dbReference type="KEGG" id="dvi:6630940"/>
<protein>
    <recommendedName>
        <fullName evidence="2">Cystatin domain-containing protein</fullName>
    </recommendedName>
</protein>
<reference evidence="3 4" key="1">
    <citation type="journal article" date="2007" name="Nature">
        <title>Evolution of genes and genomes on the Drosophila phylogeny.</title>
        <authorList>
            <consortium name="Drosophila 12 Genomes Consortium"/>
            <person name="Clark A.G."/>
            <person name="Eisen M.B."/>
            <person name="Smith D.R."/>
            <person name="Bergman C.M."/>
            <person name="Oliver B."/>
            <person name="Markow T.A."/>
            <person name="Kaufman T.C."/>
            <person name="Kellis M."/>
            <person name="Gelbart W."/>
            <person name="Iyer V.N."/>
            <person name="Pollard D.A."/>
            <person name="Sackton T.B."/>
            <person name="Larracuente A.M."/>
            <person name="Singh N.D."/>
            <person name="Abad J.P."/>
            <person name="Abt D.N."/>
            <person name="Adryan B."/>
            <person name="Aguade M."/>
            <person name="Akashi H."/>
            <person name="Anderson W.W."/>
            <person name="Aquadro C.F."/>
            <person name="Ardell D.H."/>
            <person name="Arguello R."/>
            <person name="Artieri C.G."/>
            <person name="Barbash D.A."/>
            <person name="Barker D."/>
            <person name="Barsanti P."/>
            <person name="Batterham P."/>
            <person name="Batzoglou S."/>
            <person name="Begun D."/>
            <person name="Bhutkar A."/>
            <person name="Blanco E."/>
            <person name="Bosak S.A."/>
            <person name="Bradley R.K."/>
            <person name="Brand A.D."/>
            <person name="Brent M.R."/>
            <person name="Brooks A.N."/>
            <person name="Brown R.H."/>
            <person name="Butlin R.K."/>
            <person name="Caggese C."/>
            <person name="Calvi B.R."/>
            <person name="Bernardo de Carvalho A."/>
            <person name="Caspi A."/>
            <person name="Castrezana S."/>
            <person name="Celniker S.E."/>
            <person name="Chang J.L."/>
            <person name="Chapple C."/>
            <person name="Chatterji S."/>
            <person name="Chinwalla A."/>
            <person name="Civetta A."/>
            <person name="Clifton S.W."/>
            <person name="Comeron J.M."/>
            <person name="Costello J.C."/>
            <person name="Coyne J.A."/>
            <person name="Daub J."/>
            <person name="David R.G."/>
            <person name="Delcher A.L."/>
            <person name="Delehaunty K."/>
            <person name="Do C.B."/>
            <person name="Ebling H."/>
            <person name="Edwards K."/>
            <person name="Eickbush T."/>
            <person name="Evans J.D."/>
            <person name="Filipski A."/>
            <person name="Findeiss S."/>
            <person name="Freyhult E."/>
            <person name="Fulton L."/>
            <person name="Fulton R."/>
            <person name="Garcia A.C."/>
            <person name="Gardiner A."/>
            <person name="Garfield D.A."/>
            <person name="Garvin B.E."/>
            <person name="Gibson G."/>
            <person name="Gilbert D."/>
            <person name="Gnerre S."/>
            <person name="Godfrey J."/>
            <person name="Good R."/>
            <person name="Gotea V."/>
            <person name="Gravely B."/>
            <person name="Greenberg A.J."/>
            <person name="Griffiths-Jones S."/>
            <person name="Gross S."/>
            <person name="Guigo R."/>
            <person name="Gustafson E.A."/>
            <person name="Haerty W."/>
            <person name="Hahn M.W."/>
            <person name="Halligan D.L."/>
            <person name="Halpern A.L."/>
            <person name="Halter G.M."/>
            <person name="Han M.V."/>
            <person name="Heger A."/>
            <person name="Hillier L."/>
            <person name="Hinrichs A.S."/>
            <person name="Holmes I."/>
            <person name="Hoskins R.A."/>
            <person name="Hubisz M.J."/>
            <person name="Hultmark D."/>
            <person name="Huntley M.A."/>
            <person name="Jaffe D.B."/>
            <person name="Jagadeeshan S."/>
            <person name="Jeck W.R."/>
            <person name="Johnson J."/>
            <person name="Jones C.D."/>
            <person name="Jordan W.C."/>
            <person name="Karpen G.H."/>
            <person name="Kataoka E."/>
            <person name="Keightley P.D."/>
            <person name="Kheradpour P."/>
            <person name="Kirkness E.F."/>
            <person name="Koerich L.B."/>
            <person name="Kristiansen K."/>
            <person name="Kudrna D."/>
            <person name="Kulathinal R.J."/>
            <person name="Kumar S."/>
            <person name="Kwok R."/>
            <person name="Lander E."/>
            <person name="Langley C.H."/>
            <person name="Lapoint R."/>
            <person name="Lazzaro B.P."/>
            <person name="Lee S.J."/>
            <person name="Levesque L."/>
            <person name="Li R."/>
            <person name="Lin C.F."/>
            <person name="Lin M.F."/>
            <person name="Lindblad-Toh K."/>
            <person name="Llopart A."/>
            <person name="Long M."/>
            <person name="Low L."/>
            <person name="Lozovsky E."/>
            <person name="Lu J."/>
            <person name="Luo M."/>
            <person name="Machado C.A."/>
            <person name="Makalowski W."/>
            <person name="Marzo M."/>
            <person name="Matsuda M."/>
            <person name="Matzkin L."/>
            <person name="McAllister B."/>
            <person name="McBride C.S."/>
            <person name="McKernan B."/>
            <person name="McKernan K."/>
            <person name="Mendez-Lago M."/>
            <person name="Minx P."/>
            <person name="Mollenhauer M.U."/>
            <person name="Montooth K."/>
            <person name="Mount S.M."/>
            <person name="Mu X."/>
            <person name="Myers E."/>
            <person name="Negre B."/>
            <person name="Newfeld S."/>
            <person name="Nielsen R."/>
            <person name="Noor M.A."/>
            <person name="O'Grady P."/>
            <person name="Pachter L."/>
            <person name="Papaceit M."/>
            <person name="Parisi M.J."/>
            <person name="Parisi M."/>
            <person name="Parts L."/>
            <person name="Pedersen J.S."/>
            <person name="Pesole G."/>
            <person name="Phillippy A.M."/>
            <person name="Ponting C.P."/>
            <person name="Pop M."/>
            <person name="Porcelli D."/>
            <person name="Powell J.R."/>
            <person name="Prohaska S."/>
            <person name="Pruitt K."/>
            <person name="Puig M."/>
            <person name="Quesneville H."/>
            <person name="Ram K.R."/>
            <person name="Rand D."/>
            <person name="Rasmussen M.D."/>
            <person name="Reed L.K."/>
            <person name="Reenan R."/>
            <person name="Reily A."/>
            <person name="Remington K.A."/>
            <person name="Rieger T.T."/>
            <person name="Ritchie M.G."/>
            <person name="Robin C."/>
            <person name="Rogers Y.H."/>
            <person name="Rohde C."/>
            <person name="Rozas J."/>
            <person name="Rubenfield M.J."/>
            <person name="Ruiz A."/>
            <person name="Russo S."/>
            <person name="Salzberg S.L."/>
            <person name="Sanchez-Gracia A."/>
            <person name="Saranga D.J."/>
            <person name="Sato H."/>
            <person name="Schaeffer S.W."/>
            <person name="Schatz M.C."/>
            <person name="Schlenke T."/>
            <person name="Schwartz R."/>
            <person name="Segarra C."/>
            <person name="Singh R.S."/>
            <person name="Sirot L."/>
            <person name="Sirota M."/>
            <person name="Sisneros N.B."/>
            <person name="Smith C.D."/>
            <person name="Smith T.F."/>
            <person name="Spieth J."/>
            <person name="Stage D.E."/>
            <person name="Stark A."/>
            <person name="Stephan W."/>
            <person name="Strausberg R.L."/>
            <person name="Strempel S."/>
            <person name="Sturgill D."/>
            <person name="Sutton G."/>
            <person name="Sutton G.G."/>
            <person name="Tao W."/>
            <person name="Teichmann S."/>
            <person name="Tobari Y.N."/>
            <person name="Tomimura Y."/>
            <person name="Tsolas J.M."/>
            <person name="Valente V.L."/>
            <person name="Venter E."/>
            <person name="Venter J.C."/>
            <person name="Vicario S."/>
            <person name="Vieira F.G."/>
            <person name="Vilella A.J."/>
            <person name="Villasante A."/>
            <person name="Walenz B."/>
            <person name="Wang J."/>
            <person name="Wasserman M."/>
            <person name="Watts T."/>
            <person name="Wilson D."/>
            <person name="Wilson R.K."/>
            <person name="Wing R.A."/>
            <person name="Wolfner M.F."/>
            <person name="Wong A."/>
            <person name="Wong G.K."/>
            <person name="Wu C.I."/>
            <person name="Wu G."/>
            <person name="Yamamoto D."/>
            <person name="Yang H.P."/>
            <person name="Yang S.P."/>
            <person name="Yorke J.A."/>
            <person name="Yoshida K."/>
            <person name="Zdobnov E."/>
            <person name="Zhang P."/>
            <person name="Zhang Y."/>
            <person name="Zimin A.V."/>
            <person name="Baldwin J."/>
            <person name="Abdouelleil A."/>
            <person name="Abdulkadir J."/>
            <person name="Abebe A."/>
            <person name="Abera B."/>
            <person name="Abreu J."/>
            <person name="Acer S.C."/>
            <person name="Aftuck L."/>
            <person name="Alexander A."/>
            <person name="An P."/>
            <person name="Anderson E."/>
            <person name="Anderson S."/>
            <person name="Arachi H."/>
            <person name="Azer M."/>
            <person name="Bachantsang P."/>
            <person name="Barry A."/>
            <person name="Bayul T."/>
            <person name="Berlin A."/>
            <person name="Bessette D."/>
            <person name="Bloom T."/>
            <person name="Blye J."/>
            <person name="Boguslavskiy L."/>
            <person name="Bonnet C."/>
            <person name="Boukhgalter B."/>
            <person name="Bourzgui I."/>
            <person name="Brown A."/>
            <person name="Cahill P."/>
            <person name="Channer S."/>
            <person name="Cheshatsang Y."/>
            <person name="Chuda L."/>
            <person name="Citroen M."/>
            <person name="Collymore A."/>
            <person name="Cooke P."/>
            <person name="Costello M."/>
            <person name="D'Aco K."/>
            <person name="Daza R."/>
            <person name="De Haan G."/>
            <person name="DeGray S."/>
            <person name="DeMaso C."/>
            <person name="Dhargay N."/>
            <person name="Dooley K."/>
            <person name="Dooley E."/>
            <person name="Doricent M."/>
            <person name="Dorje P."/>
            <person name="Dorjee K."/>
            <person name="Dupes A."/>
            <person name="Elong R."/>
            <person name="Falk J."/>
            <person name="Farina A."/>
            <person name="Faro S."/>
            <person name="Ferguson D."/>
            <person name="Fisher S."/>
            <person name="Foley C.D."/>
            <person name="Franke A."/>
            <person name="Friedrich D."/>
            <person name="Gadbois L."/>
            <person name="Gearin G."/>
            <person name="Gearin C.R."/>
            <person name="Giannoukos G."/>
            <person name="Goode T."/>
            <person name="Graham J."/>
            <person name="Grandbois E."/>
            <person name="Grewal S."/>
            <person name="Gyaltsen K."/>
            <person name="Hafez N."/>
            <person name="Hagos B."/>
            <person name="Hall J."/>
            <person name="Henson C."/>
            <person name="Hollinger A."/>
            <person name="Honan T."/>
            <person name="Huard M.D."/>
            <person name="Hughes L."/>
            <person name="Hurhula B."/>
            <person name="Husby M.E."/>
            <person name="Kamat A."/>
            <person name="Kanga B."/>
            <person name="Kashin S."/>
            <person name="Khazanovich D."/>
            <person name="Kisner P."/>
            <person name="Lance K."/>
            <person name="Lara M."/>
            <person name="Lee W."/>
            <person name="Lennon N."/>
            <person name="Letendre F."/>
            <person name="LeVine R."/>
            <person name="Lipovsky A."/>
            <person name="Liu X."/>
            <person name="Liu J."/>
            <person name="Liu S."/>
            <person name="Lokyitsang T."/>
            <person name="Lokyitsang Y."/>
            <person name="Lubonja R."/>
            <person name="Lui A."/>
            <person name="MacDonald P."/>
            <person name="Magnisalis V."/>
            <person name="Maru K."/>
            <person name="Matthews C."/>
            <person name="McCusker W."/>
            <person name="McDonough S."/>
            <person name="Mehta T."/>
            <person name="Meldrim J."/>
            <person name="Meneus L."/>
            <person name="Mihai O."/>
            <person name="Mihalev A."/>
            <person name="Mihova T."/>
            <person name="Mittelman R."/>
            <person name="Mlenga V."/>
            <person name="Montmayeur A."/>
            <person name="Mulrain L."/>
            <person name="Navidi A."/>
            <person name="Naylor J."/>
            <person name="Negash T."/>
            <person name="Nguyen T."/>
            <person name="Nguyen N."/>
            <person name="Nicol R."/>
            <person name="Norbu C."/>
            <person name="Norbu N."/>
            <person name="Novod N."/>
            <person name="O'Neill B."/>
            <person name="Osman S."/>
            <person name="Markiewicz E."/>
            <person name="Oyono O.L."/>
            <person name="Patti C."/>
            <person name="Phunkhang P."/>
            <person name="Pierre F."/>
            <person name="Priest M."/>
            <person name="Raghuraman S."/>
            <person name="Rege F."/>
            <person name="Reyes R."/>
            <person name="Rise C."/>
            <person name="Rogov P."/>
            <person name="Ross K."/>
            <person name="Ryan E."/>
            <person name="Settipalli S."/>
            <person name="Shea T."/>
            <person name="Sherpa N."/>
            <person name="Shi L."/>
            <person name="Shih D."/>
            <person name="Sparrow T."/>
            <person name="Spaulding J."/>
            <person name="Stalker J."/>
            <person name="Stange-Thomann N."/>
            <person name="Stavropoulos S."/>
            <person name="Stone C."/>
            <person name="Strader C."/>
            <person name="Tesfaye S."/>
            <person name="Thomson T."/>
            <person name="Thoulutsang Y."/>
            <person name="Thoulutsang D."/>
            <person name="Topham K."/>
            <person name="Topping I."/>
            <person name="Tsamla T."/>
            <person name="Vassiliev H."/>
            <person name="Vo A."/>
            <person name="Wangchuk T."/>
            <person name="Wangdi T."/>
            <person name="Weiand M."/>
            <person name="Wilkinson J."/>
            <person name="Wilson A."/>
            <person name="Yadav S."/>
            <person name="Young G."/>
            <person name="Yu Q."/>
            <person name="Zembek L."/>
            <person name="Zhong D."/>
            <person name="Zimmer A."/>
            <person name="Zwirko Z."/>
            <person name="Jaffe D.B."/>
            <person name="Alvarez P."/>
            <person name="Brockman W."/>
            <person name="Butler J."/>
            <person name="Chin C."/>
            <person name="Gnerre S."/>
            <person name="Grabherr M."/>
            <person name="Kleber M."/>
            <person name="Mauceli E."/>
            <person name="MacCallum I."/>
        </authorList>
    </citation>
    <scope>NUCLEOTIDE SEQUENCE [LARGE SCALE GENOMIC DNA]</scope>
    <source>
        <strain evidence="4">Tucson 15010-1051.87</strain>
    </source>
</reference>
<dbReference type="PhylomeDB" id="B4LVV7"/>
<gene>
    <name evidence="3" type="primary">Dvir\GJ23015</name>
    <name evidence="3" type="ORF">Dvir_GJ23015</name>
</gene>
<name>B4LVV7_DROVI</name>
<dbReference type="OMA" id="NDAPLCG"/>
<dbReference type="PANTHER" id="PTHR12319:SF2">
    <property type="entry name" value="CYSTATIN-LIKE PROTEIN-RELATED"/>
    <property type="match status" value="1"/>
</dbReference>
<dbReference type="AlphaFoldDB" id="B4LVV7"/>
<feature type="domain" description="Cystatin" evidence="2">
    <location>
        <begin position="8"/>
        <end position="100"/>
    </location>
</feature>
<proteinExistence type="inferred from homology"/>
<dbReference type="PANTHER" id="PTHR12319">
    <property type="entry name" value="CYSTATIN-RELATED"/>
    <property type="match status" value="1"/>
</dbReference>
<evidence type="ECO:0000256" key="1">
    <source>
        <dbReference type="ARBA" id="ARBA00009403"/>
    </source>
</evidence>
<dbReference type="PROSITE" id="PS00287">
    <property type="entry name" value="CYSTATIN"/>
    <property type="match status" value="1"/>
</dbReference>
<dbReference type="InParanoid" id="B4LVV7"/>
<dbReference type="SUPFAM" id="SSF54403">
    <property type="entry name" value="Cystatin/monellin"/>
    <property type="match status" value="1"/>
</dbReference>
<comment type="similarity">
    <text evidence="1">Belongs to the cystatin family.</text>
</comment>
<accession>B4LVV7</accession>
<dbReference type="OrthoDB" id="6357437at2759"/>
<evidence type="ECO:0000313" key="4">
    <source>
        <dbReference type="Proteomes" id="UP000008792"/>
    </source>
</evidence>
<dbReference type="InterPro" id="IPR046350">
    <property type="entry name" value="Cystatin_sf"/>
</dbReference>
<dbReference type="InterPro" id="IPR018073">
    <property type="entry name" value="Prot_inh_cystat_CS"/>
</dbReference>
<dbReference type="HOGENOM" id="CLU_162219_0_0_1"/>
<dbReference type="GO" id="GO:0004869">
    <property type="term" value="F:cysteine-type endopeptidase inhibitor activity"/>
    <property type="evidence" value="ECO:0007669"/>
    <property type="project" value="InterPro"/>
</dbReference>
<dbReference type="Gene3D" id="3.10.450.10">
    <property type="match status" value="1"/>
</dbReference>
<dbReference type="SMART" id="SM00043">
    <property type="entry name" value="CY"/>
    <property type="match status" value="1"/>
</dbReference>
<dbReference type="EMBL" id="CH940650">
    <property type="protein sequence ID" value="EDW67562.1"/>
    <property type="molecule type" value="Genomic_DNA"/>
</dbReference>
<dbReference type="CDD" id="cd00042">
    <property type="entry name" value="CY"/>
    <property type="match status" value="1"/>
</dbReference>
<dbReference type="InterPro" id="IPR053128">
    <property type="entry name" value="Cystatin-like"/>
</dbReference>
<evidence type="ECO:0000259" key="2">
    <source>
        <dbReference type="SMART" id="SM00043"/>
    </source>
</evidence>
<dbReference type="eggNOG" id="ENOG502SC50">
    <property type="taxonomic scope" value="Eukaryota"/>
</dbReference>
<sequence length="110" mass="11996">MAERNDAPLCGGVSAELQGADLEQAVELLNTSLAKVAATGDKPSFKVVKVKSVTSQVVAGRLYHYKLQLAQGDDIKESYVKIWTQPWLPENSINITIKCEGDDNVIESTF</sequence>
<organism evidence="3 4">
    <name type="scientific">Drosophila virilis</name>
    <name type="common">Fruit fly</name>
    <dbReference type="NCBI Taxonomy" id="7244"/>
    <lineage>
        <taxon>Eukaryota</taxon>
        <taxon>Metazoa</taxon>
        <taxon>Ecdysozoa</taxon>
        <taxon>Arthropoda</taxon>
        <taxon>Hexapoda</taxon>
        <taxon>Insecta</taxon>
        <taxon>Pterygota</taxon>
        <taxon>Neoptera</taxon>
        <taxon>Endopterygota</taxon>
        <taxon>Diptera</taxon>
        <taxon>Brachycera</taxon>
        <taxon>Muscomorpha</taxon>
        <taxon>Ephydroidea</taxon>
        <taxon>Drosophilidae</taxon>
        <taxon>Drosophila</taxon>
    </lineage>
</organism>